<dbReference type="EMBL" id="CP126211">
    <property type="protein sequence ID" value="WIA12976.1"/>
    <property type="molecule type" value="Genomic_DNA"/>
</dbReference>
<evidence type="ECO:0000313" key="3">
    <source>
        <dbReference type="Proteomes" id="UP001244341"/>
    </source>
</evidence>
<gene>
    <name evidence="2" type="ORF">OEZ85_006588</name>
</gene>
<organism evidence="2 3">
    <name type="scientific">Tetradesmus obliquus</name>
    <name type="common">Green alga</name>
    <name type="synonym">Acutodesmus obliquus</name>
    <dbReference type="NCBI Taxonomy" id="3088"/>
    <lineage>
        <taxon>Eukaryota</taxon>
        <taxon>Viridiplantae</taxon>
        <taxon>Chlorophyta</taxon>
        <taxon>core chlorophytes</taxon>
        <taxon>Chlorophyceae</taxon>
        <taxon>CS clade</taxon>
        <taxon>Sphaeropleales</taxon>
        <taxon>Scenedesmaceae</taxon>
        <taxon>Tetradesmus</taxon>
    </lineage>
</organism>
<keyword evidence="3" id="KW-1185">Reference proteome</keyword>
<proteinExistence type="predicted"/>
<feature type="region of interest" description="Disordered" evidence="1">
    <location>
        <begin position="76"/>
        <end position="107"/>
    </location>
</feature>
<accession>A0ABY8TZ56</accession>
<dbReference type="Proteomes" id="UP001244341">
    <property type="component" value="Chromosome 4b"/>
</dbReference>
<name>A0ABY8TZ56_TETOB</name>
<feature type="compositionally biased region" description="Polar residues" evidence="1">
    <location>
        <begin position="76"/>
        <end position="87"/>
    </location>
</feature>
<evidence type="ECO:0000256" key="1">
    <source>
        <dbReference type="SAM" id="MobiDB-lite"/>
    </source>
</evidence>
<evidence type="ECO:0000313" key="2">
    <source>
        <dbReference type="EMBL" id="WIA12976.1"/>
    </source>
</evidence>
<sequence>MEGCIESLYEDWAKQEALSIEALSLEKLLMPTFSEISHDGIDLPSVRSYAGASGLLTCPMKTQAAPGMPSMLLVPQQQSISAGSTESESIESGDEDYAGLLPSRATGSKCSSQKAAFKRSRLEFEASMTGVLQPFDAVKNYGTGRLSLQQLNAKIKAKAEAARSKA</sequence>
<reference evidence="2 3" key="1">
    <citation type="submission" date="2023-05" db="EMBL/GenBank/DDBJ databases">
        <title>A 100% complete, gapless, phased diploid assembly of the Scenedesmus obliquus UTEX 3031 genome.</title>
        <authorList>
            <person name="Biondi T.C."/>
            <person name="Hanschen E.R."/>
            <person name="Kwon T."/>
            <person name="Eng W."/>
            <person name="Kruse C.P.S."/>
            <person name="Koehler S.I."/>
            <person name="Kunde Y."/>
            <person name="Gleasner C.D."/>
            <person name="You Mak K.T."/>
            <person name="Polle J."/>
            <person name="Hovde B.T."/>
            <person name="Starkenburg S.R."/>
        </authorList>
    </citation>
    <scope>NUCLEOTIDE SEQUENCE [LARGE SCALE GENOMIC DNA]</scope>
    <source>
        <strain evidence="2 3">DOE0152z</strain>
    </source>
</reference>
<feature type="compositionally biased region" description="Acidic residues" evidence="1">
    <location>
        <begin position="88"/>
        <end position="97"/>
    </location>
</feature>
<protein>
    <submittedName>
        <fullName evidence="2">Uncharacterized protein</fullName>
    </submittedName>
</protein>